<dbReference type="SMART" id="SM01006">
    <property type="entry name" value="AlcB"/>
    <property type="match status" value="1"/>
</dbReference>
<dbReference type="InterPro" id="IPR016181">
    <property type="entry name" value="Acyl_CoA_acyltransferase"/>
</dbReference>
<dbReference type="Gene3D" id="3.40.630.30">
    <property type="match status" value="1"/>
</dbReference>
<dbReference type="InterPro" id="IPR000182">
    <property type="entry name" value="GNAT_dom"/>
</dbReference>
<dbReference type="GO" id="GO:0016410">
    <property type="term" value="F:N-acyltransferase activity"/>
    <property type="evidence" value="ECO:0007669"/>
    <property type="project" value="TreeGrafter"/>
</dbReference>
<evidence type="ECO:0000256" key="2">
    <source>
        <dbReference type="ARBA" id="ARBA00004924"/>
    </source>
</evidence>
<dbReference type="InterPro" id="IPR019432">
    <property type="entry name" value="Acyltransferase_MbtK/IucB-like"/>
</dbReference>
<evidence type="ECO:0000313" key="7">
    <source>
        <dbReference type="EMBL" id="SCC33587.1"/>
    </source>
</evidence>
<keyword evidence="8" id="KW-1185">Reference proteome</keyword>
<name>A0A1C4DQG7_9BACI</name>
<dbReference type="SUPFAM" id="SSF55729">
    <property type="entry name" value="Acyl-CoA N-acyltransferases (Nat)"/>
    <property type="match status" value="1"/>
</dbReference>
<dbReference type="PANTHER" id="PTHR31438:SF1">
    <property type="entry name" value="LYSINE N-ACYLTRANSFERASE C17G9.06C-RELATED"/>
    <property type="match status" value="1"/>
</dbReference>
<protein>
    <recommendedName>
        <fullName evidence="3">Lysine N-acyltransferase MbtK</fullName>
    </recommendedName>
    <alternativeName>
        <fullName evidence="5">Mycobactin synthase protein K</fullName>
    </alternativeName>
</protein>
<feature type="domain" description="N-acetyltransferase" evidence="6">
    <location>
        <begin position="14"/>
        <end position="177"/>
    </location>
</feature>
<comment type="function">
    <text evidence="1">Acyltransferase required for the direct transfer of medium- to long-chain fatty acyl moieties from a carrier protein (MbtL) on to the epsilon-amino group of lysine residue in the mycobactin core.</text>
</comment>
<proteinExistence type="predicted"/>
<sequence length="185" mass="22096">MHYELYDEEIGMKISFRKVEFERDVDMIHSWMKEDHVHPFWNLNIPLVKFKEHLKKALNDDHHTLYIGCLDDVPMSYWEAYWVEGDVLEKTYDAAPHDQGVHLLIGDTDFLGKGYSLPLLREMVRFQFQDDRTEKVMAEPDIRNEKMIHVFTKCGFKRIGSIELPDKTGLLMTCEREEFEKRWTP</sequence>
<dbReference type="EMBL" id="FMAU01000008">
    <property type="protein sequence ID" value="SCC33587.1"/>
    <property type="molecule type" value="Genomic_DNA"/>
</dbReference>
<evidence type="ECO:0000256" key="4">
    <source>
        <dbReference type="ARBA" id="ARBA00023251"/>
    </source>
</evidence>
<evidence type="ECO:0000256" key="5">
    <source>
        <dbReference type="ARBA" id="ARBA00031122"/>
    </source>
</evidence>
<dbReference type="GO" id="GO:0019290">
    <property type="term" value="P:siderophore biosynthetic process"/>
    <property type="evidence" value="ECO:0007669"/>
    <property type="project" value="InterPro"/>
</dbReference>
<dbReference type="PANTHER" id="PTHR31438">
    <property type="entry name" value="LYSINE N-ACYLTRANSFERASE C17G9.06C-RELATED"/>
    <property type="match status" value="1"/>
</dbReference>
<dbReference type="AlphaFoldDB" id="A0A1C4DQG7"/>
<evidence type="ECO:0000259" key="6">
    <source>
        <dbReference type="PROSITE" id="PS51186"/>
    </source>
</evidence>
<dbReference type="GO" id="GO:0046677">
    <property type="term" value="P:response to antibiotic"/>
    <property type="evidence" value="ECO:0007669"/>
    <property type="project" value="UniProtKB-KW"/>
</dbReference>
<dbReference type="Pfam" id="PF13523">
    <property type="entry name" value="Acetyltransf_8"/>
    <property type="match status" value="1"/>
</dbReference>
<dbReference type="Proteomes" id="UP000181997">
    <property type="component" value="Unassembled WGS sequence"/>
</dbReference>
<keyword evidence="4" id="KW-0046">Antibiotic resistance</keyword>
<evidence type="ECO:0000256" key="1">
    <source>
        <dbReference type="ARBA" id="ARBA00003818"/>
    </source>
</evidence>
<evidence type="ECO:0000256" key="3">
    <source>
        <dbReference type="ARBA" id="ARBA00020586"/>
    </source>
</evidence>
<reference evidence="8" key="1">
    <citation type="submission" date="2016-08" db="EMBL/GenBank/DDBJ databases">
        <authorList>
            <person name="Varghese N."/>
            <person name="Submissions Spin"/>
        </authorList>
    </citation>
    <scope>NUCLEOTIDE SEQUENCE [LARGE SCALE GENOMIC DNA]</scope>
    <source>
        <strain evidence="8">SGD-1123</strain>
    </source>
</reference>
<dbReference type="PROSITE" id="PS51186">
    <property type="entry name" value="GNAT"/>
    <property type="match status" value="1"/>
</dbReference>
<comment type="pathway">
    <text evidence="2">Siderophore biosynthesis.</text>
</comment>
<gene>
    <name evidence="7" type="ORF">GA0061094_4074</name>
</gene>
<accession>A0A1C4DQG7</accession>
<evidence type="ECO:0000313" key="8">
    <source>
        <dbReference type="Proteomes" id="UP000181997"/>
    </source>
</evidence>
<organism evidence="7 8">
    <name type="scientific">[Bacillus] enclensis</name>
    <dbReference type="NCBI Taxonomy" id="1402860"/>
    <lineage>
        <taxon>Bacteria</taxon>
        <taxon>Bacillati</taxon>
        <taxon>Bacillota</taxon>
        <taxon>Bacilli</taxon>
        <taxon>Bacillales</taxon>
        <taxon>Bacillaceae</taxon>
        <taxon>Rossellomorea</taxon>
    </lineage>
</organism>
<keyword evidence="7" id="KW-0808">Transferase</keyword>